<evidence type="ECO:0000313" key="1">
    <source>
        <dbReference type="EMBL" id="MPC32700.1"/>
    </source>
</evidence>
<protein>
    <submittedName>
        <fullName evidence="1">Uncharacterized protein</fullName>
    </submittedName>
</protein>
<dbReference type="Proteomes" id="UP000324222">
    <property type="component" value="Unassembled WGS sequence"/>
</dbReference>
<gene>
    <name evidence="1" type="ORF">E2C01_026025</name>
</gene>
<organism evidence="1 2">
    <name type="scientific">Portunus trituberculatus</name>
    <name type="common">Swimming crab</name>
    <name type="synonym">Neptunus trituberculatus</name>
    <dbReference type="NCBI Taxonomy" id="210409"/>
    <lineage>
        <taxon>Eukaryota</taxon>
        <taxon>Metazoa</taxon>
        <taxon>Ecdysozoa</taxon>
        <taxon>Arthropoda</taxon>
        <taxon>Crustacea</taxon>
        <taxon>Multicrustacea</taxon>
        <taxon>Malacostraca</taxon>
        <taxon>Eumalacostraca</taxon>
        <taxon>Eucarida</taxon>
        <taxon>Decapoda</taxon>
        <taxon>Pleocyemata</taxon>
        <taxon>Brachyura</taxon>
        <taxon>Eubrachyura</taxon>
        <taxon>Portunoidea</taxon>
        <taxon>Portunidae</taxon>
        <taxon>Portuninae</taxon>
        <taxon>Portunus</taxon>
    </lineage>
</organism>
<reference evidence="1 2" key="1">
    <citation type="submission" date="2019-05" db="EMBL/GenBank/DDBJ databases">
        <title>Another draft genome of Portunus trituberculatus and its Hox gene families provides insights of decapod evolution.</title>
        <authorList>
            <person name="Jeong J.-H."/>
            <person name="Song I."/>
            <person name="Kim S."/>
            <person name="Choi T."/>
            <person name="Kim D."/>
            <person name="Ryu S."/>
            <person name="Kim W."/>
        </authorList>
    </citation>
    <scope>NUCLEOTIDE SEQUENCE [LARGE SCALE GENOMIC DNA]</scope>
    <source>
        <tissue evidence="1">Muscle</tissue>
    </source>
</reference>
<proteinExistence type="predicted"/>
<sequence>MATQPSTRFSENYELKEELGNLPVGCLPAQHGAARVTSPQVADDFRMPLAGAPCRRDLRVGARVPGRVFAGSRRERSAAGRTFPSLPFTPLMTSWIILFEGWMRCGGGVYLAGRECVVGGSGVVERQ</sequence>
<dbReference type="AlphaFoldDB" id="A0A5B7EEE7"/>
<evidence type="ECO:0000313" key="2">
    <source>
        <dbReference type="Proteomes" id="UP000324222"/>
    </source>
</evidence>
<dbReference type="EMBL" id="VSRR010002676">
    <property type="protein sequence ID" value="MPC32700.1"/>
    <property type="molecule type" value="Genomic_DNA"/>
</dbReference>
<keyword evidence="2" id="KW-1185">Reference proteome</keyword>
<accession>A0A5B7EEE7</accession>
<name>A0A5B7EEE7_PORTR</name>
<comment type="caution">
    <text evidence="1">The sequence shown here is derived from an EMBL/GenBank/DDBJ whole genome shotgun (WGS) entry which is preliminary data.</text>
</comment>